<dbReference type="PROSITE" id="PS00166">
    <property type="entry name" value="ENOYL_COA_HYDRATASE"/>
    <property type="match status" value="1"/>
</dbReference>
<dbReference type="Gene3D" id="1.10.12.10">
    <property type="entry name" value="Lyase 2-enoyl-coa Hydratase, Chain A, domain 2"/>
    <property type="match status" value="1"/>
</dbReference>
<evidence type="ECO:0000256" key="6">
    <source>
        <dbReference type="RuleBase" id="RU003707"/>
    </source>
</evidence>
<gene>
    <name evidence="7" type="ORF">GCM10022254_15210</name>
</gene>
<keyword evidence="5" id="KW-0413">Isomerase</keyword>
<dbReference type="InterPro" id="IPR045002">
    <property type="entry name" value="Ech1-like"/>
</dbReference>
<dbReference type="EMBL" id="BAABAS010000004">
    <property type="protein sequence ID" value="GAA4227456.1"/>
    <property type="molecule type" value="Genomic_DNA"/>
</dbReference>
<comment type="similarity">
    <text evidence="2 6">Belongs to the enoyl-CoA hydratase/isomerase family.</text>
</comment>
<organism evidence="7 8">
    <name type="scientific">Actinomadura meridiana</name>
    <dbReference type="NCBI Taxonomy" id="559626"/>
    <lineage>
        <taxon>Bacteria</taxon>
        <taxon>Bacillati</taxon>
        <taxon>Actinomycetota</taxon>
        <taxon>Actinomycetes</taxon>
        <taxon>Streptosporangiales</taxon>
        <taxon>Thermomonosporaceae</taxon>
        <taxon>Actinomadura</taxon>
    </lineage>
</organism>
<dbReference type="InterPro" id="IPR029045">
    <property type="entry name" value="ClpP/crotonase-like_dom_sf"/>
</dbReference>
<evidence type="ECO:0000256" key="4">
    <source>
        <dbReference type="ARBA" id="ARBA00023098"/>
    </source>
</evidence>
<dbReference type="InterPro" id="IPR014748">
    <property type="entry name" value="Enoyl-CoA_hydra_C"/>
</dbReference>
<protein>
    <submittedName>
        <fullName evidence="7">Crotonase/enoyl-CoA hydratase family protein</fullName>
    </submittedName>
</protein>
<dbReference type="Gene3D" id="3.90.226.10">
    <property type="entry name" value="2-enoyl-CoA Hydratase, Chain A, domain 1"/>
    <property type="match status" value="1"/>
</dbReference>
<evidence type="ECO:0000256" key="3">
    <source>
        <dbReference type="ARBA" id="ARBA00022832"/>
    </source>
</evidence>
<dbReference type="InterPro" id="IPR001753">
    <property type="entry name" value="Enoyl-CoA_hydra/iso"/>
</dbReference>
<dbReference type="CDD" id="cd06558">
    <property type="entry name" value="crotonase-like"/>
    <property type="match status" value="1"/>
</dbReference>
<evidence type="ECO:0000313" key="8">
    <source>
        <dbReference type="Proteomes" id="UP001501710"/>
    </source>
</evidence>
<evidence type="ECO:0000256" key="5">
    <source>
        <dbReference type="ARBA" id="ARBA00023235"/>
    </source>
</evidence>
<proteinExistence type="inferred from homology"/>
<keyword evidence="8" id="KW-1185">Reference proteome</keyword>
<dbReference type="Pfam" id="PF00378">
    <property type="entry name" value="ECH_1"/>
    <property type="match status" value="1"/>
</dbReference>
<evidence type="ECO:0000256" key="1">
    <source>
        <dbReference type="ARBA" id="ARBA00005005"/>
    </source>
</evidence>
<dbReference type="SUPFAM" id="SSF52096">
    <property type="entry name" value="ClpP/crotonase"/>
    <property type="match status" value="1"/>
</dbReference>
<evidence type="ECO:0000256" key="2">
    <source>
        <dbReference type="ARBA" id="ARBA00005254"/>
    </source>
</evidence>
<dbReference type="RefSeq" id="WP_344891902.1">
    <property type="nucleotide sequence ID" value="NZ_BAABAS010000004.1"/>
</dbReference>
<sequence>MADRVTVHVDGGVADVRLDRPDKLNALDAAMFDALAEAGEGLAADPSVRAVVLSGEGRAFCAGLDVSVAIALGGDSPPPGASARFSRLLDDLTAREPGRITNLVQQVAHVWRELPQPVIAAVHGHALGGGLQIALGADIRIVAPDATLSVLEIRWGLVPDMTGTAALIRLVGEDVAKDLTFTGRMITGTEAARIGLATRVADDPRAAAADLAREIAGNSPDAVRAAKRLFNRVADVDLAGQFRAESRALAGLRGTPNQIEAATAHLERRPPVFTDPA</sequence>
<comment type="caution">
    <text evidence="7">The sequence shown here is derived from an EMBL/GenBank/DDBJ whole genome shotgun (WGS) entry which is preliminary data.</text>
</comment>
<dbReference type="NCBIfam" id="NF005699">
    <property type="entry name" value="PRK07509.1"/>
    <property type="match status" value="1"/>
</dbReference>
<evidence type="ECO:0000313" key="7">
    <source>
        <dbReference type="EMBL" id="GAA4227456.1"/>
    </source>
</evidence>
<comment type="pathway">
    <text evidence="1">Lipid metabolism; fatty acid beta-oxidation.</text>
</comment>
<reference evidence="8" key="1">
    <citation type="journal article" date="2019" name="Int. J. Syst. Evol. Microbiol.">
        <title>The Global Catalogue of Microorganisms (GCM) 10K type strain sequencing project: providing services to taxonomists for standard genome sequencing and annotation.</title>
        <authorList>
            <consortium name="The Broad Institute Genomics Platform"/>
            <consortium name="The Broad Institute Genome Sequencing Center for Infectious Disease"/>
            <person name="Wu L."/>
            <person name="Ma J."/>
        </authorList>
    </citation>
    <scope>NUCLEOTIDE SEQUENCE [LARGE SCALE GENOMIC DNA]</scope>
    <source>
        <strain evidence="8">JCM 17440</strain>
    </source>
</reference>
<dbReference type="PANTHER" id="PTHR43149">
    <property type="entry name" value="ENOYL-COA HYDRATASE"/>
    <property type="match status" value="1"/>
</dbReference>
<dbReference type="InterPro" id="IPR018376">
    <property type="entry name" value="Enoyl-CoA_hyd/isom_CS"/>
</dbReference>
<name>A0ABP8BVT2_9ACTN</name>
<dbReference type="Proteomes" id="UP001501710">
    <property type="component" value="Unassembled WGS sequence"/>
</dbReference>
<keyword evidence="3" id="KW-0276">Fatty acid metabolism</keyword>
<keyword evidence="4" id="KW-0443">Lipid metabolism</keyword>
<dbReference type="PANTHER" id="PTHR43149:SF1">
    <property type="entry name" value="DELTA(3,5)-DELTA(2,4)-DIENOYL-COA ISOMERASE, MITOCHONDRIAL"/>
    <property type="match status" value="1"/>
</dbReference>
<accession>A0ABP8BVT2</accession>